<dbReference type="Proteomes" id="UP000032046">
    <property type="component" value="Unassembled WGS sequence"/>
</dbReference>
<dbReference type="EMBL" id="JXQK01000031">
    <property type="protein sequence ID" value="KIP64175.1"/>
    <property type="molecule type" value="Genomic_DNA"/>
</dbReference>
<dbReference type="RefSeq" id="WP_042517955.1">
    <property type="nucleotide sequence ID" value="NZ_JXQK01000031.1"/>
</dbReference>
<feature type="compositionally biased region" description="Basic and acidic residues" evidence="3">
    <location>
        <begin position="360"/>
        <end position="406"/>
    </location>
</feature>
<feature type="domain" description="M23ase beta-sheet core" evidence="5">
    <location>
        <begin position="456"/>
        <end position="542"/>
    </location>
</feature>
<feature type="region of interest" description="Disordered" evidence="3">
    <location>
        <begin position="38"/>
        <end position="72"/>
    </location>
</feature>
<evidence type="ECO:0000256" key="1">
    <source>
        <dbReference type="ARBA" id="ARBA00022729"/>
    </source>
</evidence>
<feature type="region of interest" description="Disordered" evidence="3">
    <location>
        <begin position="360"/>
        <end position="412"/>
    </location>
</feature>
<organism evidence="6 7">
    <name type="scientific">Prevotella pectinovora</name>
    <dbReference type="NCBI Taxonomy" id="1602169"/>
    <lineage>
        <taxon>Bacteria</taxon>
        <taxon>Pseudomonadati</taxon>
        <taxon>Bacteroidota</taxon>
        <taxon>Bacteroidia</taxon>
        <taxon>Bacteroidales</taxon>
        <taxon>Prevotellaceae</taxon>
        <taxon>Prevotella</taxon>
    </lineage>
</organism>
<dbReference type="InterPro" id="IPR016047">
    <property type="entry name" value="M23ase_b-sheet_dom"/>
</dbReference>
<dbReference type="STRING" id="1602171.ST44_02950"/>
<feature type="signal peptide" evidence="4">
    <location>
        <begin position="1"/>
        <end position="19"/>
    </location>
</feature>
<feature type="coiled-coil region" evidence="2">
    <location>
        <begin position="76"/>
        <end position="159"/>
    </location>
</feature>
<evidence type="ECO:0000256" key="4">
    <source>
        <dbReference type="SAM" id="SignalP"/>
    </source>
</evidence>
<feature type="chain" id="PRO_5002213336" evidence="4">
    <location>
        <begin position="20"/>
        <end position="547"/>
    </location>
</feature>
<evidence type="ECO:0000256" key="2">
    <source>
        <dbReference type="SAM" id="Coils"/>
    </source>
</evidence>
<dbReference type="Gene3D" id="2.70.70.10">
    <property type="entry name" value="Glucose Permease (Domain IIA)"/>
    <property type="match status" value="1"/>
</dbReference>
<proteinExistence type="predicted"/>
<dbReference type="InterPro" id="IPR050570">
    <property type="entry name" value="Cell_wall_metabolism_enzyme"/>
</dbReference>
<dbReference type="SUPFAM" id="SSF51261">
    <property type="entry name" value="Duplicated hybrid motif"/>
    <property type="match status" value="1"/>
</dbReference>
<comment type="caution">
    <text evidence="6">The sequence shown here is derived from an EMBL/GenBank/DDBJ whole genome shotgun (WGS) entry which is preliminary data.</text>
</comment>
<name>A0A0D0J1R0_9BACT</name>
<dbReference type="PANTHER" id="PTHR21666">
    <property type="entry name" value="PEPTIDASE-RELATED"/>
    <property type="match status" value="1"/>
</dbReference>
<dbReference type="GO" id="GO:0004222">
    <property type="term" value="F:metalloendopeptidase activity"/>
    <property type="evidence" value="ECO:0007669"/>
    <property type="project" value="TreeGrafter"/>
</dbReference>
<feature type="compositionally biased region" description="Basic residues" evidence="3">
    <location>
        <begin position="49"/>
        <end position="67"/>
    </location>
</feature>
<reference evidence="6 7" key="1">
    <citation type="submission" date="2015-01" db="EMBL/GenBank/DDBJ databases">
        <title>Comparative genomics of non-oral Prevotella species.</title>
        <authorList>
            <person name="Accetto T."/>
            <person name="Nograsek B."/>
            <person name="Avgustin G."/>
        </authorList>
    </citation>
    <scope>NUCLEOTIDE SEQUENCE [LARGE SCALE GENOMIC DNA]</scope>
    <source>
        <strain evidence="6 7">P5-119</strain>
    </source>
</reference>
<dbReference type="CDD" id="cd12797">
    <property type="entry name" value="M23_peptidase"/>
    <property type="match status" value="1"/>
</dbReference>
<keyword evidence="2" id="KW-0175">Coiled coil</keyword>
<dbReference type="Pfam" id="PF01551">
    <property type="entry name" value="Peptidase_M23"/>
    <property type="match status" value="1"/>
</dbReference>
<dbReference type="AlphaFoldDB" id="A0A0D0J1R0"/>
<protein>
    <submittedName>
        <fullName evidence="6">Peptidase M23</fullName>
    </submittedName>
</protein>
<evidence type="ECO:0000313" key="7">
    <source>
        <dbReference type="Proteomes" id="UP000032046"/>
    </source>
</evidence>
<evidence type="ECO:0000256" key="3">
    <source>
        <dbReference type="SAM" id="MobiDB-lite"/>
    </source>
</evidence>
<sequence>MYRLIILILALTVANMPFATSDAQTKKKTTTTAVAKKKPVRKASTAAKGGKRTAAKGGKKRTAKGKQKPTYTNASIRGLQNQRAAVQKQIREQEQKLRANKADVKKRLDDLMAINGEIDQHQKTIDGIQKDITHIEGNISMLKAQLSTLEQQLDDRKAKYIKSMRYLARTRTIQDKLMFIFSANSLTQMYRRLRFVREYAAYQRAQGEMVKNKQNQITNKHKQLETVKGEKNTMLYKGQQEKTALQGKQTEQQKMVNSLQKQQKTIQAIINEQRKKDAALNSQIDRLIAEEVAKAKARAEAEARRKAAAAAEAKRKREAELARKKAEAEAAARENARRIKEAKEREARLKAEAAKAAAEKRDAEARAKAEAAARRAEADREAAERKAAADKRRHDSEVAKANEENRVAASVSSADRALNHNFESNRGRLPMPASGRIITHYGQYNVEGLSNVRLDSKGINIKCGAGASVRSIFNGEVSKIFTVMGVKGVMIRHGQYISVYCNLSSVNVHVGQSVSTGQSIGAVDGNGVLQFQLHKGFTKLNPEAWLR</sequence>
<keyword evidence="1 4" id="KW-0732">Signal</keyword>
<keyword evidence="7" id="KW-1185">Reference proteome</keyword>
<dbReference type="PANTHER" id="PTHR21666:SF289">
    <property type="entry name" value="L-ALA--D-GLU ENDOPEPTIDASE"/>
    <property type="match status" value="1"/>
</dbReference>
<evidence type="ECO:0000313" key="6">
    <source>
        <dbReference type="EMBL" id="KIP64175.1"/>
    </source>
</evidence>
<gene>
    <name evidence="6" type="ORF">ST44_02950</name>
</gene>
<dbReference type="Gene3D" id="6.10.250.3150">
    <property type="match status" value="1"/>
</dbReference>
<accession>A0A0D0J1R0</accession>
<evidence type="ECO:0000259" key="5">
    <source>
        <dbReference type="Pfam" id="PF01551"/>
    </source>
</evidence>
<dbReference type="InterPro" id="IPR011055">
    <property type="entry name" value="Dup_hybrid_motif"/>
</dbReference>